<dbReference type="EMBL" id="NIZT01000057">
    <property type="protein sequence ID" value="RBQ22650.1"/>
    <property type="molecule type" value="Genomic_DNA"/>
</dbReference>
<dbReference type="SUPFAM" id="SSF53756">
    <property type="entry name" value="UDP-Glycosyltransferase/glycogen phosphorylase"/>
    <property type="match status" value="1"/>
</dbReference>
<keyword evidence="2" id="KW-1185">Reference proteome</keyword>
<evidence type="ECO:0000313" key="1">
    <source>
        <dbReference type="EMBL" id="RBQ22650.1"/>
    </source>
</evidence>
<sequence>MKEITIAIACELAPSKTIIPVVKKLKVLEKEKGLNWDKSKLIGLTHGKGAEELIKPYCDEIYSIGKGRGAGKIKRNNAELAYLILKDIIKTISALKGKGIDLLITCGNAGDVRKSITAANILRIPIIHIEQDIYNPIETIAYSNLITVPSKKYKEYLIDNYLIKSLKNIQGYPMASYVHEYIKNESLKDKNEIISQYGFSKYILLVLGGDLKNNDLPQLIKEIEKIDYPILIAPYRFTKELILDIVNSEKIKVLDEFVDLLSLMKSADLMIYGAGMGMTIESGVLNVPSIKIAGFHDQHGSVDLANELNIPIAEIKDISNLSNKILKINNENNNIDDNINDMINDDIQLEKLSGEKLVKNSEIAIEKLVEIINNFDIEKPPKKSRVNSMKAIWKERKKFR</sequence>
<protein>
    <recommendedName>
        <fullName evidence="3">Undecaprenyldiphospho-muramoylpentapeptide beta-N-acetylglucosaminyltransferase</fullName>
    </recommendedName>
</protein>
<proteinExistence type="predicted"/>
<accession>A0A366MA99</accession>
<organism evidence="1 2">
    <name type="scientific">Candidatus Methanobinarius endosymbioticus</name>
    <dbReference type="NCBI Taxonomy" id="2006182"/>
    <lineage>
        <taxon>Archaea</taxon>
        <taxon>Methanobacteriati</taxon>
        <taxon>Methanobacteriota</taxon>
        <taxon>Methanomada group</taxon>
        <taxon>Methanobacteria</taxon>
        <taxon>Methanobacteriales</taxon>
        <taxon>Methanobacteriaceae</taxon>
        <taxon>Candidatus Methanobinarius</taxon>
    </lineage>
</organism>
<name>A0A366MA99_9EURY</name>
<evidence type="ECO:0000313" key="2">
    <source>
        <dbReference type="Proteomes" id="UP000253099"/>
    </source>
</evidence>
<evidence type="ECO:0008006" key="3">
    <source>
        <dbReference type="Google" id="ProtNLM"/>
    </source>
</evidence>
<comment type="caution">
    <text evidence="1">The sequence shown here is derived from an EMBL/GenBank/DDBJ whole genome shotgun (WGS) entry which is preliminary data.</text>
</comment>
<reference evidence="1 2" key="1">
    <citation type="submission" date="2018-06" db="EMBL/GenBank/DDBJ databases">
        <title>Genomic insight into two independent archaeal endosymbiosis events.</title>
        <authorList>
            <person name="Lind A.E."/>
            <person name="Lewis W.H."/>
            <person name="Spang A."/>
            <person name="Guy L."/>
            <person name="Embley M.T."/>
            <person name="Ettema T.J.G."/>
        </authorList>
    </citation>
    <scope>NUCLEOTIDE SEQUENCE [LARGE SCALE GENOMIC DNA]</scope>
    <source>
        <strain evidence="1">NOE</strain>
    </source>
</reference>
<dbReference type="Gene3D" id="3.40.50.2000">
    <property type="entry name" value="Glycogen Phosphorylase B"/>
    <property type="match status" value="1"/>
</dbReference>
<dbReference type="Proteomes" id="UP000253099">
    <property type="component" value="Unassembled WGS sequence"/>
</dbReference>
<dbReference type="AlphaFoldDB" id="A0A366MA99"/>
<gene>
    <name evidence="1" type="ORF">ALNOE001_17110</name>
</gene>